<organism evidence="2 3">
    <name type="scientific">Persicirhabdus sediminis</name>
    <dbReference type="NCBI Taxonomy" id="454144"/>
    <lineage>
        <taxon>Bacteria</taxon>
        <taxon>Pseudomonadati</taxon>
        <taxon>Verrucomicrobiota</taxon>
        <taxon>Verrucomicrobiia</taxon>
        <taxon>Verrucomicrobiales</taxon>
        <taxon>Verrucomicrobiaceae</taxon>
        <taxon>Persicirhabdus</taxon>
    </lineage>
</organism>
<dbReference type="InterPro" id="IPR017853">
    <property type="entry name" value="GH"/>
</dbReference>
<name>A0A8J7MBX0_9BACT</name>
<dbReference type="EMBL" id="JAENIM010000032">
    <property type="protein sequence ID" value="MBK1790779.1"/>
    <property type="molecule type" value="Genomic_DNA"/>
</dbReference>
<evidence type="ECO:0000313" key="3">
    <source>
        <dbReference type="Proteomes" id="UP000624703"/>
    </source>
</evidence>
<keyword evidence="3" id="KW-1185">Reference proteome</keyword>
<dbReference type="SUPFAM" id="SSF51445">
    <property type="entry name" value="(Trans)glycosidases"/>
    <property type="match status" value="1"/>
</dbReference>
<evidence type="ECO:0008006" key="4">
    <source>
        <dbReference type="Google" id="ProtNLM"/>
    </source>
</evidence>
<reference evidence="2" key="1">
    <citation type="submission" date="2021-01" db="EMBL/GenBank/DDBJ databases">
        <title>Modified the classification status of verrucomicrobia.</title>
        <authorList>
            <person name="Feng X."/>
        </authorList>
    </citation>
    <scope>NUCLEOTIDE SEQUENCE</scope>
    <source>
        <strain evidence="2">_KCTC 22039</strain>
    </source>
</reference>
<feature type="signal peptide" evidence="1">
    <location>
        <begin position="1"/>
        <end position="19"/>
    </location>
</feature>
<comment type="caution">
    <text evidence="2">The sequence shown here is derived from an EMBL/GenBank/DDBJ whole genome shotgun (WGS) entry which is preliminary data.</text>
</comment>
<dbReference type="Proteomes" id="UP000624703">
    <property type="component" value="Unassembled WGS sequence"/>
</dbReference>
<feature type="chain" id="PRO_5035178957" description="GH18 domain-containing protein" evidence="1">
    <location>
        <begin position="20"/>
        <end position="321"/>
    </location>
</feature>
<evidence type="ECO:0000313" key="2">
    <source>
        <dbReference type="EMBL" id="MBK1790779.1"/>
    </source>
</evidence>
<accession>A0A8J7MBX0</accession>
<dbReference type="Gene3D" id="3.20.20.80">
    <property type="entry name" value="Glycosidases"/>
    <property type="match status" value="1"/>
</dbReference>
<proteinExistence type="predicted"/>
<protein>
    <recommendedName>
        <fullName evidence="4">GH18 domain-containing protein</fullName>
    </recommendedName>
</protein>
<dbReference type="AlphaFoldDB" id="A0A8J7MBX0"/>
<evidence type="ECO:0000256" key="1">
    <source>
        <dbReference type="SAM" id="SignalP"/>
    </source>
</evidence>
<gene>
    <name evidence="2" type="ORF">JIN82_06380</name>
</gene>
<keyword evidence="1" id="KW-0732">Signal</keyword>
<dbReference type="RefSeq" id="WP_200310799.1">
    <property type="nucleotide sequence ID" value="NZ_JAENIM010000032.1"/>
</dbReference>
<sequence>MVKNIFLCVLLSMSLPLTAKDLPDLPKGISTWNYTPPKNLKQHVRDFNEEAADHLQFKYFFPYTGSVTADPKSREVSVYYNSDNSRACRSAMPSGTLIMPIVDGRADKKEFSNWTDDEYKDAAKEVAKAILRDRSAAGVQIDIEPFDESHLPFYKHLTEMLNDRGKVSTLFVGAKPKPLMLEIFKSCNIVILSGYDSSGENPGPKKFEKRLNQIVKLCQTCAEETGKHYMVGIPASAAWGEYEYIVKKGGKGRKDTGHKQSDYMKAAIKVLAPYKSSKQYLGAALWSMGDLAQEDEPEKVKKTTYFPNYIRPDIWELLKNY</sequence>